<keyword evidence="2" id="KW-0238">DNA-binding</keyword>
<evidence type="ECO:0000256" key="1">
    <source>
        <dbReference type="ARBA" id="ARBA00023015"/>
    </source>
</evidence>
<dbReference type="InterPro" id="IPR036390">
    <property type="entry name" value="WH_DNA-bd_sf"/>
</dbReference>
<keyword evidence="3" id="KW-0804">Transcription</keyword>
<dbReference type="InterPro" id="IPR000485">
    <property type="entry name" value="AsnC-type_HTH_dom"/>
</dbReference>
<keyword evidence="1" id="KW-0805">Transcription regulation</keyword>
<dbReference type="AlphaFoldDB" id="A0A3B0TR11"/>
<reference evidence="5" key="1">
    <citation type="submission" date="2018-06" db="EMBL/GenBank/DDBJ databases">
        <authorList>
            <person name="Zhirakovskaya E."/>
        </authorList>
    </citation>
    <scope>NUCLEOTIDE SEQUENCE</scope>
</reference>
<dbReference type="InterPro" id="IPR036388">
    <property type="entry name" value="WH-like_DNA-bd_sf"/>
</dbReference>
<dbReference type="InterPro" id="IPR019887">
    <property type="entry name" value="Tscrpt_reg_AsnC/Lrp_C"/>
</dbReference>
<gene>
    <name evidence="5" type="ORF">MNBD_ALPHA12-1589</name>
</gene>
<dbReference type="PANTHER" id="PTHR30154:SF50">
    <property type="entry name" value="TRANSCRIPTIONAL REGULATOR, ASNC FAMILY"/>
    <property type="match status" value="1"/>
</dbReference>
<organism evidence="5">
    <name type="scientific">hydrothermal vent metagenome</name>
    <dbReference type="NCBI Taxonomy" id="652676"/>
    <lineage>
        <taxon>unclassified sequences</taxon>
        <taxon>metagenomes</taxon>
        <taxon>ecological metagenomes</taxon>
    </lineage>
</organism>
<dbReference type="InterPro" id="IPR019885">
    <property type="entry name" value="Tscrpt_reg_HTH_AsnC-type_CS"/>
</dbReference>
<dbReference type="SMART" id="SM00344">
    <property type="entry name" value="HTH_ASNC"/>
    <property type="match status" value="1"/>
</dbReference>
<evidence type="ECO:0000313" key="5">
    <source>
        <dbReference type="EMBL" id="VAW21075.1"/>
    </source>
</evidence>
<dbReference type="Pfam" id="PF13404">
    <property type="entry name" value="HTH_AsnC-type"/>
    <property type="match status" value="1"/>
</dbReference>
<dbReference type="Pfam" id="PF01037">
    <property type="entry name" value="AsnC_trans_reg"/>
    <property type="match status" value="1"/>
</dbReference>
<dbReference type="GO" id="GO:0005829">
    <property type="term" value="C:cytosol"/>
    <property type="evidence" value="ECO:0007669"/>
    <property type="project" value="TreeGrafter"/>
</dbReference>
<dbReference type="PANTHER" id="PTHR30154">
    <property type="entry name" value="LEUCINE-RESPONSIVE REGULATORY PROTEIN"/>
    <property type="match status" value="1"/>
</dbReference>
<dbReference type="SUPFAM" id="SSF54909">
    <property type="entry name" value="Dimeric alpha+beta barrel"/>
    <property type="match status" value="1"/>
</dbReference>
<dbReference type="GO" id="GO:0043565">
    <property type="term" value="F:sequence-specific DNA binding"/>
    <property type="evidence" value="ECO:0007669"/>
    <property type="project" value="InterPro"/>
</dbReference>
<dbReference type="EMBL" id="UOEO01000155">
    <property type="protein sequence ID" value="VAW21075.1"/>
    <property type="molecule type" value="Genomic_DNA"/>
</dbReference>
<feature type="domain" description="HTH asnC-type" evidence="4">
    <location>
        <begin position="1"/>
        <end position="62"/>
    </location>
</feature>
<protein>
    <submittedName>
        <fullName evidence="5">Transcriptional regulator, AsnC family</fullName>
    </submittedName>
</protein>
<dbReference type="GO" id="GO:0043200">
    <property type="term" value="P:response to amino acid"/>
    <property type="evidence" value="ECO:0007669"/>
    <property type="project" value="TreeGrafter"/>
</dbReference>
<proteinExistence type="predicted"/>
<dbReference type="InterPro" id="IPR019888">
    <property type="entry name" value="Tscrpt_reg_AsnC-like"/>
</dbReference>
<name>A0A3B0TR11_9ZZZZ</name>
<dbReference type="InterPro" id="IPR011008">
    <property type="entry name" value="Dimeric_a/b-barrel"/>
</dbReference>
<dbReference type="PRINTS" id="PR00033">
    <property type="entry name" value="HTHASNC"/>
</dbReference>
<dbReference type="SUPFAM" id="SSF46785">
    <property type="entry name" value="Winged helix' DNA-binding domain"/>
    <property type="match status" value="1"/>
</dbReference>
<sequence length="145" mass="15842">MDETDKKIIGFLRHSGRASITDISHALNLTRSLVRTRLDRMTGSGEILGFSVVLKNDAINAPVRALMMIEVEGRGTEKVIKQLAALPMVGAIHTTSGRWDLVAELGAATLEEFDGLLRQVRLIRDIANSETSLLLATRKYSRAGA</sequence>
<dbReference type="PROSITE" id="PS50956">
    <property type="entry name" value="HTH_ASNC_2"/>
    <property type="match status" value="1"/>
</dbReference>
<evidence type="ECO:0000256" key="3">
    <source>
        <dbReference type="ARBA" id="ARBA00023163"/>
    </source>
</evidence>
<evidence type="ECO:0000259" key="4">
    <source>
        <dbReference type="PROSITE" id="PS50956"/>
    </source>
</evidence>
<dbReference type="Gene3D" id="3.30.70.920">
    <property type="match status" value="1"/>
</dbReference>
<evidence type="ECO:0000256" key="2">
    <source>
        <dbReference type="ARBA" id="ARBA00023125"/>
    </source>
</evidence>
<dbReference type="PROSITE" id="PS00519">
    <property type="entry name" value="HTH_ASNC_1"/>
    <property type="match status" value="1"/>
</dbReference>
<dbReference type="Gene3D" id="1.10.10.10">
    <property type="entry name" value="Winged helix-like DNA-binding domain superfamily/Winged helix DNA-binding domain"/>
    <property type="match status" value="1"/>
</dbReference>
<accession>A0A3B0TR11</accession>